<dbReference type="EMBL" id="JABBFW010000006">
    <property type="protein sequence ID" value="NML15572.1"/>
    <property type="molecule type" value="Genomic_DNA"/>
</dbReference>
<reference evidence="1 2" key="1">
    <citation type="submission" date="2020-04" db="EMBL/GenBank/DDBJ databases">
        <title>Azohydromonas sp. isolated from soil.</title>
        <authorList>
            <person name="Dahal R.H."/>
        </authorList>
    </citation>
    <scope>NUCLEOTIDE SEQUENCE [LARGE SCALE GENOMIC DNA]</scope>
    <source>
        <strain evidence="1 2">G-1-1-14</strain>
    </source>
</reference>
<proteinExistence type="predicted"/>
<evidence type="ECO:0000313" key="1">
    <source>
        <dbReference type="EMBL" id="NML15572.1"/>
    </source>
</evidence>
<dbReference type="RefSeq" id="WP_169160466.1">
    <property type="nucleotide sequence ID" value="NZ_JABBFW010000006.1"/>
</dbReference>
<dbReference type="Proteomes" id="UP000574067">
    <property type="component" value="Unassembled WGS sequence"/>
</dbReference>
<organism evidence="1 2">
    <name type="scientific">Azohydromonas caseinilytica</name>
    <dbReference type="NCBI Taxonomy" id="2728836"/>
    <lineage>
        <taxon>Bacteria</taxon>
        <taxon>Pseudomonadati</taxon>
        <taxon>Pseudomonadota</taxon>
        <taxon>Betaproteobacteria</taxon>
        <taxon>Burkholderiales</taxon>
        <taxon>Sphaerotilaceae</taxon>
        <taxon>Azohydromonas</taxon>
    </lineage>
</organism>
<keyword evidence="2" id="KW-1185">Reference proteome</keyword>
<sequence length="365" mass="38129">MNPQQLQGIDLPGFGPIQAVQAEVVEVSGLALRDGLWRIGRLQLRGVELRTPLLALRAGQVLLRGLSVRLAAASGPLPSGPARAAPVPLQALGLEALEVQDAVVELARVPSPASAGAQAQWQLSALAGLDGRVQMHIDDAAWVMDADVGIVIQDGRIDFNRLSVEHVGPDSPMGISHMGIYADSPKGRDYLFQFAMPHVPGARFEQRGALFGARITDRGTLDLEPFVQSLLHNAGCGTPLGRPGSDAAPALQRTRMSGELRLGDGVLGTRRQHIELAGQAQGRNHVGLSAAVMGRQVVMRLPSLYAARALFSLLGLDGGSGPISGVVSITASSPGNGPALRLAAERLTVEGVRLGDGGAQAFRSG</sequence>
<dbReference type="AlphaFoldDB" id="A0A848F889"/>
<protein>
    <submittedName>
        <fullName evidence="1">Uncharacterized protein</fullName>
    </submittedName>
</protein>
<evidence type="ECO:0000313" key="2">
    <source>
        <dbReference type="Proteomes" id="UP000574067"/>
    </source>
</evidence>
<accession>A0A848F889</accession>
<name>A0A848F889_9BURK</name>
<comment type="caution">
    <text evidence="1">The sequence shown here is derived from an EMBL/GenBank/DDBJ whole genome shotgun (WGS) entry which is preliminary data.</text>
</comment>
<gene>
    <name evidence="1" type="ORF">HHL10_11390</name>
</gene>